<organism evidence="1">
    <name type="scientific">Timema poppense</name>
    <name type="common">Walking stick</name>
    <dbReference type="NCBI Taxonomy" id="170557"/>
    <lineage>
        <taxon>Eukaryota</taxon>
        <taxon>Metazoa</taxon>
        <taxon>Ecdysozoa</taxon>
        <taxon>Arthropoda</taxon>
        <taxon>Hexapoda</taxon>
        <taxon>Insecta</taxon>
        <taxon>Pterygota</taxon>
        <taxon>Neoptera</taxon>
        <taxon>Polyneoptera</taxon>
        <taxon>Phasmatodea</taxon>
        <taxon>Timematodea</taxon>
        <taxon>Timematoidea</taxon>
        <taxon>Timematidae</taxon>
        <taxon>Timema</taxon>
    </lineage>
</organism>
<protein>
    <submittedName>
        <fullName evidence="1">Uncharacterized protein</fullName>
    </submittedName>
</protein>
<sequence length="114" mass="12430">MEKTPPAHLAKIQTSTFFEVSLVLTLDHLTTGAEAFSNEKCAVSAVMRVFLSSITTSCRSSGRKTFTRLLWTLSLAWRGSMGLVGTGPTCVCDMCVTTLAPPHMDYITQKQAIK</sequence>
<accession>A0A7R9CK10</accession>
<dbReference type="EMBL" id="OD000163">
    <property type="protein sequence ID" value="CAD7396164.1"/>
    <property type="molecule type" value="Genomic_DNA"/>
</dbReference>
<gene>
    <name evidence="1" type="ORF">TPSB3V08_LOCUS530</name>
</gene>
<name>A0A7R9CK10_TIMPO</name>
<dbReference type="AlphaFoldDB" id="A0A7R9CK10"/>
<proteinExistence type="predicted"/>
<evidence type="ECO:0000313" key="1">
    <source>
        <dbReference type="EMBL" id="CAD7396164.1"/>
    </source>
</evidence>
<reference evidence="1" key="1">
    <citation type="submission" date="2020-11" db="EMBL/GenBank/DDBJ databases">
        <authorList>
            <person name="Tran Van P."/>
        </authorList>
    </citation>
    <scope>NUCLEOTIDE SEQUENCE</scope>
</reference>